<protein>
    <submittedName>
        <fullName evidence="1">Uncharacterized protein</fullName>
    </submittedName>
</protein>
<dbReference type="AlphaFoldDB" id="A0AAE0SFS8"/>
<reference evidence="1" key="1">
    <citation type="journal article" date="2021" name="Genome Biol. Evol.">
        <title>A High-Quality Reference Genome for a Parasitic Bivalve with Doubly Uniparental Inheritance (Bivalvia: Unionida).</title>
        <authorList>
            <person name="Smith C.H."/>
        </authorList>
    </citation>
    <scope>NUCLEOTIDE SEQUENCE</scope>
    <source>
        <strain evidence="1">CHS0354</strain>
    </source>
</reference>
<name>A0AAE0SFS8_9BIVA</name>
<gene>
    <name evidence="1" type="ORF">CHS0354_029022</name>
</gene>
<reference evidence="1" key="3">
    <citation type="submission" date="2023-05" db="EMBL/GenBank/DDBJ databases">
        <authorList>
            <person name="Smith C.H."/>
        </authorList>
    </citation>
    <scope>NUCLEOTIDE SEQUENCE</scope>
    <source>
        <strain evidence="1">CHS0354</strain>
        <tissue evidence="1">Mantle</tissue>
    </source>
</reference>
<comment type="caution">
    <text evidence="1">The sequence shown here is derived from an EMBL/GenBank/DDBJ whole genome shotgun (WGS) entry which is preliminary data.</text>
</comment>
<sequence>MVRAINSRIPIYKTTYGDGSGDVVHGLFRRIAPKAIPIAKQLGMKAIDVVREKCIGAVGNFARKAFSAIKDRLARLIRRPQATIIIIINMFKRISDSAFDMDAPVLKDEYVRHFQYYSYDAQIPDHRGRIELPFHDTSRYFLPAEAFIEVEGEISRAGNTEYVADVSVGFHYVYDRQKKLESVQKDVDVATIILGLARYSDDYSRSTCPSMMFVKDTSNSPEYQQYEIGQSKHFARYANADVQGMIINVDPDFNLGFRSRRAMLKSYRRVFSCEIPLSISLDSVEMSEKSFSEPDMQLY</sequence>
<accession>A0AAE0SFS8</accession>
<dbReference type="EMBL" id="JAEAOA010001744">
    <property type="protein sequence ID" value="KAK3591171.1"/>
    <property type="molecule type" value="Genomic_DNA"/>
</dbReference>
<keyword evidence="2" id="KW-1185">Reference proteome</keyword>
<proteinExistence type="predicted"/>
<organism evidence="1 2">
    <name type="scientific">Potamilus streckersoni</name>
    <dbReference type="NCBI Taxonomy" id="2493646"/>
    <lineage>
        <taxon>Eukaryota</taxon>
        <taxon>Metazoa</taxon>
        <taxon>Spiralia</taxon>
        <taxon>Lophotrochozoa</taxon>
        <taxon>Mollusca</taxon>
        <taxon>Bivalvia</taxon>
        <taxon>Autobranchia</taxon>
        <taxon>Heteroconchia</taxon>
        <taxon>Palaeoheterodonta</taxon>
        <taxon>Unionida</taxon>
        <taxon>Unionoidea</taxon>
        <taxon>Unionidae</taxon>
        <taxon>Ambleminae</taxon>
        <taxon>Lampsilini</taxon>
        <taxon>Potamilus</taxon>
    </lineage>
</organism>
<reference evidence="1" key="2">
    <citation type="journal article" date="2021" name="Genome Biol. Evol.">
        <title>Developing a high-quality reference genome for a parasitic bivalve with doubly uniparental inheritance (Bivalvia: Unionida).</title>
        <authorList>
            <person name="Smith C.H."/>
        </authorList>
    </citation>
    <scope>NUCLEOTIDE SEQUENCE</scope>
    <source>
        <strain evidence="1">CHS0354</strain>
        <tissue evidence="1">Mantle</tissue>
    </source>
</reference>
<dbReference type="Proteomes" id="UP001195483">
    <property type="component" value="Unassembled WGS sequence"/>
</dbReference>
<evidence type="ECO:0000313" key="2">
    <source>
        <dbReference type="Proteomes" id="UP001195483"/>
    </source>
</evidence>
<evidence type="ECO:0000313" key="1">
    <source>
        <dbReference type="EMBL" id="KAK3591171.1"/>
    </source>
</evidence>